<dbReference type="GO" id="GO:0005615">
    <property type="term" value="C:extracellular space"/>
    <property type="evidence" value="ECO:0007669"/>
    <property type="project" value="TreeGrafter"/>
</dbReference>
<accession>A0A9P0BRM5</accession>
<comment type="subcellular location">
    <subcellularLocation>
        <location evidence="1">Secreted</location>
    </subcellularLocation>
</comment>
<dbReference type="GO" id="GO:0016042">
    <property type="term" value="P:lipid catabolic process"/>
    <property type="evidence" value="ECO:0007669"/>
    <property type="project" value="TreeGrafter"/>
</dbReference>
<evidence type="ECO:0000256" key="1">
    <source>
        <dbReference type="ARBA" id="ARBA00004613"/>
    </source>
</evidence>
<dbReference type="OrthoDB" id="199913at2759"/>
<organism evidence="6 7">
    <name type="scientific">Chrysodeixis includens</name>
    <name type="common">Soybean looper</name>
    <name type="synonym">Pseudoplusia includens</name>
    <dbReference type="NCBI Taxonomy" id="689277"/>
    <lineage>
        <taxon>Eukaryota</taxon>
        <taxon>Metazoa</taxon>
        <taxon>Ecdysozoa</taxon>
        <taxon>Arthropoda</taxon>
        <taxon>Hexapoda</taxon>
        <taxon>Insecta</taxon>
        <taxon>Pterygota</taxon>
        <taxon>Neoptera</taxon>
        <taxon>Endopterygota</taxon>
        <taxon>Lepidoptera</taxon>
        <taxon>Glossata</taxon>
        <taxon>Ditrysia</taxon>
        <taxon>Noctuoidea</taxon>
        <taxon>Noctuidae</taxon>
        <taxon>Plusiinae</taxon>
        <taxon>Chrysodeixis</taxon>
    </lineage>
</organism>
<name>A0A9P0BRM5_CHRIL</name>
<sequence>MPCCQGPVKNSFVCERTDCFCFPTEGKPYVCLAKNDQGKIVKCNDCKTIEVDNQWKCVDASCICLPSEGKTCICVCSDNKGEIKSCNDCICKDPEQPEPKKKCDKSGCVCIPTDGKSCICVCKNSEGKIVKCSDCKCDGNGKCDKAGCVCLPTDGAKCICVCCDEKGEFKICKDCSCKPIEKYSPKCSKADCVCILTDGKSCICVCKNSEGKIVKCSDCKCDGTGKCDNAGCVCLPTDGAKCVCVCCDEKGPGTETPRSIPADALKYLTISIQSSSSIFSWKKQYNYYQASDMAKDPNIDYSRPTVMYVGGFMDHPSYPFALTVGVAYKKLGYNVFLLNTNKFTTTAYPQAANNMRTIGKHVAEMLVTLTKHGLNPSKLELVGLSLGGHTISFIAKNYRLMTGMNISRLTGLDPSGPCFRNLGPKDRLDISDADFVDTVNTNIDGYGMAAPVGHVNFYVNGGEYQPGDLFWAPCNVICSHIRAFSLWIAALQNPNSFIAMKCDSVQEARNKDCYGKHPLITNILGLNTNRSVEGIFYLATHNNYPYFMGIKGLDKEFEFFDSKLNLNKSTSASFM</sequence>
<dbReference type="InterPro" id="IPR013818">
    <property type="entry name" value="Lipase"/>
</dbReference>
<feature type="domain" description="Lipase" evidence="5">
    <location>
        <begin position="290"/>
        <end position="546"/>
    </location>
</feature>
<dbReference type="Proteomes" id="UP001154114">
    <property type="component" value="Chromosome 13"/>
</dbReference>
<evidence type="ECO:0000256" key="2">
    <source>
        <dbReference type="ARBA" id="ARBA00010701"/>
    </source>
</evidence>
<dbReference type="GO" id="GO:0017171">
    <property type="term" value="F:serine hydrolase activity"/>
    <property type="evidence" value="ECO:0007669"/>
    <property type="project" value="TreeGrafter"/>
</dbReference>
<dbReference type="PANTHER" id="PTHR11610">
    <property type="entry name" value="LIPASE"/>
    <property type="match status" value="1"/>
</dbReference>
<reference evidence="6" key="1">
    <citation type="submission" date="2021-12" db="EMBL/GenBank/DDBJ databases">
        <authorList>
            <person name="King R."/>
        </authorList>
    </citation>
    <scope>NUCLEOTIDE SEQUENCE</scope>
</reference>
<proteinExistence type="inferred from homology"/>
<dbReference type="InterPro" id="IPR029058">
    <property type="entry name" value="AB_hydrolase_fold"/>
</dbReference>
<keyword evidence="3" id="KW-0964">Secreted</keyword>
<dbReference type="InterPro" id="IPR000734">
    <property type="entry name" value="TAG_lipase"/>
</dbReference>
<dbReference type="AlphaFoldDB" id="A0A9P0BRM5"/>
<dbReference type="EMBL" id="LR824016">
    <property type="protein sequence ID" value="CAH0584485.1"/>
    <property type="molecule type" value="Genomic_DNA"/>
</dbReference>
<dbReference type="SUPFAM" id="SSF53474">
    <property type="entry name" value="alpha/beta-Hydrolases"/>
    <property type="match status" value="1"/>
</dbReference>
<dbReference type="Gene3D" id="3.40.50.1820">
    <property type="entry name" value="alpha/beta hydrolase"/>
    <property type="match status" value="1"/>
</dbReference>
<keyword evidence="7" id="KW-1185">Reference proteome</keyword>
<evidence type="ECO:0000256" key="3">
    <source>
        <dbReference type="ARBA" id="ARBA00022525"/>
    </source>
</evidence>
<protein>
    <recommendedName>
        <fullName evidence="5">Lipase domain-containing protein</fullName>
    </recommendedName>
</protein>
<dbReference type="PANTHER" id="PTHR11610:SF173">
    <property type="entry name" value="LIPASE DOMAIN-CONTAINING PROTEIN-RELATED"/>
    <property type="match status" value="1"/>
</dbReference>
<comment type="similarity">
    <text evidence="2 4">Belongs to the AB hydrolase superfamily. Lipase family.</text>
</comment>
<dbReference type="GO" id="GO:0016298">
    <property type="term" value="F:lipase activity"/>
    <property type="evidence" value="ECO:0007669"/>
    <property type="project" value="InterPro"/>
</dbReference>
<gene>
    <name evidence="6" type="ORF">CINC_LOCUS2671</name>
</gene>
<evidence type="ECO:0000259" key="5">
    <source>
        <dbReference type="Pfam" id="PF00151"/>
    </source>
</evidence>
<evidence type="ECO:0000313" key="6">
    <source>
        <dbReference type="EMBL" id="CAH0584485.1"/>
    </source>
</evidence>
<evidence type="ECO:0000256" key="4">
    <source>
        <dbReference type="RuleBase" id="RU004262"/>
    </source>
</evidence>
<evidence type="ECO:0000313" key="7">
    <source>
        <dbReference type="Proteomes" id="UP001154114"/>
    </source>
</evidence>
<dbReference type="Pfam" id="PF00151">
    <property type="entry name" value="Lipase"/>
    <property type="match status" value="1"/>
</dbReference>